<dbReference type="AlphaFoldDB" id="A0A5B6UF19"/>
<sequence>MALNSTKPHFVLIPLMCQGHLLPLIDIGRLLADRNVIVTIITTPQNAARFSAGVNRDIESKLSISVLELRFPAAEAGLPDGCETVDNLPAMDLMSNFHAAMSMLQVPLEKLLRELKPCPNCIIHDKHFTWMGEIASKLQIPRILYDGKKLHNISTSKVHECVSEGEPFAVPGLPDQIEFTIGQLPGNLNPRSNMKELSKKIIAAEEGAYGSIVNSFEELEAEYAKSYQKIKEHKVWCVGPASLCNKDNIDKAKRGNEAVTDENQCLKWLDSWPASSVIYVCFGSLNRLTPPQLMELGLALEASNKPFIWVIRGGYKREEMEKWLAEDGFEERVKGRGLLIRGWAQQLSILSHPSVGGFLTHCGWNSTLEGISCGVPMITWPLFAEQFFNEKHLVQVLKVGVRVGVEFVVHMGEEDKYGVLVKSEDIKKAVESLMDEGKEGEERKERARNLAEMAKKAVEEGGSSYLNIALLIEDIKQQETIADYMASVTAKQLHFVLIPLMAQGHMIPMVDMARLLADRGVIVSLITTPRNASRFDTVIERASESGLRIRLVKIPFPCQEVGLPIGCENLDTLRSRDLLKKFYNALDLWREPLEQFLEQQKPQPSCIISDKCLSWTSETAQKFNIPRIVFHGMGCFSLLSSHNVKLHKAHLFVASDSERFRVPGLPQKVEITRAQLPGTFVSLPDLDDTRNKMQVAEMNAYGVVINSFDELEHGCVNEYQKAIKKKVWAIGPVSLCNRIYLDKFERGNKASINDNKCLKWLDSMKTRSVIYACLGSLCRLVSAQLIELGLGLEASQQPFVWVVKTGNQRANDELEKWFSEHNFEEKIKGRGLIIKGWAPQVLILSHPAIRGFLTHCGWNSTLEAVCSGVPMITWPQFSEQFFNEKLIVEILKIGVGVGVEIPVRWGEEEKLGVLVRKEKIEKAIDMLMNGGEEGEKRRMRARELAEMATKAVENGGSSHLNLSLLVQDILEQVNQL</sequence>
<evidence type="ECO:0000313" key="5">
    <source>
        <dbReference type="EMBL" id="KAA3455174.1"/>
    </source>
</evidence>
<keyword evidence="3 5" id="KW-0808">Transferase</keyword>
<evidence type="ECO:0000313" key="6">
    <source>
        <dbReference type="Proteomes" id="UP000325315"/>
    </source>
</evidence>
<dbReference type="Proteomes" id="UP000325315">
    <property type="component" value="Unassembled WGS sequence"/>
</dbReference>
<dbReference type="EMBL" id="SMMG02000012">
    <property type="protein sequence ID" value="KAA3455174.1"/>
    <property type="molecule type" value="Genomic_DNA"/>
</dbReference>
<feature type="domain" description="Glycosyltransferase N-terminal" evidence="4">
    <location>
        <begin position="11"/>
        <end position="240"/>
    </location>
</feature>
<dbReference type="InterPro" id="IPR002213">
    <property type="entry name" value="UDP_glucos_trans"/>
</dbReference>
<dbReference type="PANTHER" id="PTHR48047:SF143">
    <property type="entry name" value="UDP-GLYCOSYLTRANSFERASE 73D1"/>
    <property type="match status" value="1"/>
</dbReference>
<protein>
    <submittedName>
        <fullName evidence="5">UDP-glucuronosyl/UDP-glucosyltransferase</fullName>
    </submittedName>
</protein>
<dbReference type="InterPro" id="IPR058980">
    <property type="entry name" value="Glyco_transf_N"/>
</dbReference>
<dbReference type="OrthoDB" id="5835829at2759"/>
<accession>A0A5B6UF19</accession>
<comment type="caution">
    <text evidence="5">The sequence shown here is derived from an EMBL/GenBank/DDBJ whole genome shotgun (WGS) entry which is preliminary data.</text>
</comment>
<dbReference type="FunFam" id="3.40.50.2000:FF:000047">
    <property type="entry name" value="Glycosyltransferase"/>
    <property type="match status" value="2"/>
</dbReference>
<dbReference type="SUPFAM" id="SSF53756">
    <property type="entry name" value="UDP-Glycosyltransferase/glycogen phosphorylase"/>
    <property type="match status" value="2"/>
</dbReference>
<dbReference type="Pfam" id="PF26168">
    <property type="entry name" value="Glyco_transf_N"/>
    <property type="match status" value="2"/>
</dbReference>
<reference evidence="6" key="1">
    <citation type="journal article" date="2019" name="Plant Biotechnol. J.">
        <title>Genome sequencing of the Australian wild diploid species Gossypium australe highlights disease resistance and delayed gland morphogenesis.</title>
        <authorList>
            <person name="Cai Y."/>
            <person name="Cai X."/>
            <person name="Wang Q."/>
            <person name="Wang P."/>
            <person name="Zhang Y."/>
            <person name="Cai C."/>
            <person name="Xu Y."/>
            <person name="Wang K."/>
            <person name="Zhou Z."/>
            <person name="Wang C."/>
            <person name="Geng S."/>
            <person name="Li B."/>
            <person name="Dong Q."/>
            <person name="Hou Y."/>
            <person name="Wang H."/>
            <person name="Ai P."/>
            <person name="Liu Z."/>
            <person name="Yi F."/>
            <person name="Sun M."/>
            <person name="An G."/>
            <person name="Cheng J."/>
            <person name="Zhang Y."/>
            <person name="Shi Q."/>
            <person name="Xie Y."/>
            <person name="Shi X."/>
            <person name="Chang Y."/>
            <person name="Huang F."/>
            <person name="Chen Y."/>
            <person name="Hong S."/>
            <person name="Mi L."/>
            <person name="Sun Q."/>
            <person name="Zhang L."/>
            <person name="Zhou B."/>
            <person name="Peng R."/>
            <person name="Zhang X."/>
            <person name="Liu F."/>
        </authorList>
    </citation>
    <scope>NUCLEOTIDE SEQUENCE [LARGE SCALE GENOMIC DNA]</scope>
    <source>
        <strain evidence="6">cv. PA1801</strain>
    </source>
</reference>
<dbReference type="PANTHER" id="PTHR48047">
    <property type="entry name" value="GLYCOSYLTRANSFERASE"/>
    <property type="match status" value="1"/>
</dbReference>
<organism evidence="5 6">
    <name type="scientific">Gossypium australe</name>
    <dbReference type="NCBI Taxonomy" id="47621"/>
    <lineage>
        <taxon>Eukaryota</taxon>
        <taxon>Viridiplantae</taxon>
        <taxon>Streptophyta</taxon>
        <taxon>Embryophyta</taxon>
        <taxon>Tracheophyta</taxon>
        <taxon>Spermatophyta</taxon>
        <taxon>Magnoliopsida</taxon>
        <taxon>eudicotyledons</taxon>
        <taxon>Gunneridae</taxon>
        <taxon>Pentapetalae</taxon>
        <taxon>rosids</taxon>
        <taxon>malvids</taxon>
        <taxon>Malvales</taxon>
        <taxon>Malvaceae</taxon>
        <taxon>Malvoideae</taxon>
        <taxon>Gossypium</taxon>
    </lineage>
</organism>
<comment type="similarity">
    <text evidence="1">Belongs to the UDP-glycosyltransferase family.</text>
</comment>
<evidence type="ECO:0000259" key="4">
    <source>
        <dbReference type="Pfam" id="PF26168"/>
    </source>
</evidence>
<evidence type="ECO:0000256" key="1">
    <source>
        <dbReference type="ARBA" id="ARBA00009995"/>
    </source>
</evidence>
<dbReference type="CDD" id="cd03784">
    <property type="entry name" value="GT1_Gtf-like"/>
    <property type="match status" value="2"/>
</dbReference>
<evidence type="ECO:0000256" key="2">
    <source>
        <dbReference type="ARBA" id="ARBA00022676"/>
    </source>
</evidence>
<name>A0A5B6UF19_9ROSI</name>
<proteinExistence type="inferred from homology"/>
<keyword evidence="2" id="KW-0328">Glycosyltransferase</keyword>
<keyword evidence="6" id="KW-1185">Reference proteome</keyword>
<evidence type="ECO:0000256" key="3">
    <source>
        <dbReference type="ARBA" id="ARBA00022679"/>
    </source>
</evidence>
<dbReference type="FunFam" id="3.40.50.2000:FF:000071">
    <property type="entry name" value="Glycosyltransferase"/>
    <property type="match status" value="2"/>
</dbReference>
<gene>
    <name evidence="5" type="ORF">EPI10_018231</name>
</gene>
<feature type="domain" description="Glycosyltransferase N-terminal" evidence="4">
    <location>
        <begin position="494"/>
        <end position="733"/>
    </location>
</feature>
<dbReference type="Gene3D" id="3.40.50.2000">
    <property type="entry name" value="Glycogen Phosphorylase B"/>
    <property type="match status" value="4"/>
</dbReference>
<dbReference type="GO" id="GO:0035251">
    <property type="term" value="F:UDP-glucosyltransferase activity"/>
    <property type="evidence" value="ECO:0007669"/>
    <property type="project" value="TreeGrafter"/>
</dbReference>
<dbReference type="InterPro" id="IPR035595">
    <property type="entry name" value="UDP_glycos_trans_CS"/>
</dbReference>
<dbReference type="PROSITE" id="PS00375">
    <property type="entry name" value="UDPGT"/>
    <property type="match status" value="2"/>
</dbReference>
<dbReference type="Pfam" id="PF00201">
    <property type="entry name" value="UDPGT"/>
    <property type="match status" value="2"/>
</dbReference>